<feature type="region of interest" description="Disordered" evidence="1">
    <location>
        <begin position="1"/>
        <end position="30"/>
    </location>
</feature>
<dbReference type="EMBL" id="GBXM01095948">
    <property type="protein sequence ID" value="JAH12629.1"/>
    <property type="molecule type" value="Transcribed_RNA"/>
</dbReference>
<feature type="compositionally biased region" description="Polar residues" evidence="1">
    <location>
        <begin position="1"/>
        <end position="13"/>
    </location>
</feature>
<proteinExistence type="predicted"/>
<sequence>MMSRPSTLSNLRTRLSGPAGRKVPVTVPFA</sequence>
<organism evidence="2">
    <name type="scientific">Anguilla anguilla</name>
    <name type="common">European freshwater eel</name>
    <name type="synonym">Muraena anguilla</name>
    <dbReference type="NCBI Taxonomy" id="7936"/>
    <lineage>
        <taxon>Eukaryota</taxon>
        <taxon>Metazoa</taxon>
        <taxon>Chordata</taxon>
        <taxon>Craniata</taxon>
        <taxon>Vertebrata</taxon>
        <taxon>Euteleostomi</taxon>
        <taxon>Actinopterygii</taxon>
        <taxon>Neopterygii</taxon>
        <taxon>Teleostei</taxon>
        <taxon>Anguilliformes</taxon>
        <taxon>Anguillidae</taxon>
        <taxon>Anguilla</taxon>
    </lineage>
</organism>
<dbReference type="AlphaFoldDB" id="A0A0E9Q794"/>
<evidence type="ECO:0000256" key="1">
    <source>
        <dbReference type="SAM" id="MobiDB-lite"/>
    </source>
</evidence>
<protein>
    <submittedName>
        <fullName evidence="2">Uncharacterized protein</fullName>
    </submittedName>
</protein>
<name>A0A0E9Q794_ANGAN</name>
<accession>A0A0E9Q794</accession>
<reference evidence="2" key="1">
    <citation type="submission" date="2014-11" db="EMBL/GenBank/DDBJ databases">
        <authorList>
            <person name="Amaro Gonzalez C."/>
        </authorList>
    </citation>
    <scope>NUCLEOTIDE SEQUENCE</scope>
</reference>
<reference evidence="2" key="2">
    <citation type="journal article" date="2015" name="Fish Shellfish Immunol.">
        <title>Early steps in the European eel (Anguilla anguilla)-Vibrio vulnificus interaction in the gills: Role of the RtxA13 toxin.</title>
        <authorList>
            <person name="Callol A."/>
            <person name="Pajuelo D."/>
            <person name="Ebbesson L."/>
            <person name="Teles M."/>
            <person name="MacKenzie S."/>
            <person name="Amaro C."/>
        </authorList>
    </citation>
    <scope>NUCLEOTIDE SEQUENCE</scope>
</reference>
<evidence type="ECO:0000313" key="2">
    <source>
        <dbReference type="EMBL" id="JAH12629.1"/>
    </source>
</evidence>